<dbReference type="OrthoDB" id="7544904at2"/>
<dbReference type="RefSeq" id="WP_111573063.1">
    <property type="nucleotide sequence ID" value="NZ_QLME01000024.1"/>
</dbReference>
<dbReference type="Pfam" id="PF08950">
    <property type="entry name" value="DUF1861"/>
    <property type="match status" value="1"/>
</dbReference>
<evidence type="ECO:0000313" key="1">
    <source>
        <dbReference type="EMBL" id="TDW00796.1"/>
    </source>
</evidence>
<dbReference type="Gene3D" id="2.115.10.20">
    <property type="entry name" value="Glycosyl hydrolase domain, family 43"/>
    <property type="match status" value="1"/>
</dbReference>
<protein>
    <submittedName>
        <fullName evidence="1">Uncharacterized protein DUF1861</fullName>
    </submittedName>
</protein>
<dbReference type="Proteomes" id="UP000294697">
    <property type="component" value="Unassembled WGS sequence"/>
</dbReference>
<organism evidence="1 2">
    <name type="scientific">Halanaerobium saccharolyticum</name>
    <dbReference type="NCBI Taxonomy" id="43595"/>
    <lineage>
        <taxon>Bacteria</taxon>
        <taxon>Bacillati</taxon>
        <taxon>Bacillota</taxon>
        <taxon>Clostridia</taxon>
        <taxon>Halanaerobiales</taxon>
        <taxon>Halanaerobiaceae</taxon>
        <taxon>Halanaerobium</taxon>
    </lineage>
</organism>
<dbReference type="SUPFAM" id="SSF75005">
    <property type="entry name" value="Arabinanase/levansucrase/invertase"/>
    <property type="match status" value="1"/>
</dbReference>
<evidence type="ECO:0000313" key="2">
    <source>
        <dbReference type="Proteomes" id="UP000294697"/>
    </source>
</evidence>
<reference evidence="1 2" key="1">
    <citation type="submission" date="2019-03" db="EMBL/GenBank/DDBJ databases">
        <title>Subsurface microbial communities from deep shales in Ohio and West Virginia, USA.</title>
        <authorList>
            <person name="Wrighton K."/>
        </authorList>
    </citation>
    <scope>NUCLEOTIDE SEQUENCE [LARGE SCALE GENOMIC DNA]</scope>
    <source>
        <strain evidence="1 2">MSL9.2</strain>
    </source>
</reference>
<dbReference type="InterPro" id="IPR023296">
    <property type="entry name" value="Glyco_hydro_beta-prop_sf"/>
</dbReference>
<dbReference type="PANTHER" id="PTHR37036:SF2">
    <property type="entry name" value="DUF1861 FAMILY PROTEIN"/>
    <property type="match status" value="1"/>
</dbReference>
<dbReference type="InterPro" id="IPR015045">
    <property type="entry name" value="MPT-1-like_LmxM"/>
</dbReference>
<sequence>MTKKSCKKLLKEYKLKNNQIKAEKINFRGVNNYDVYNITAPFINNKEEVIAGRVEKRDSEDAKVLFFKKTKNDWEYDRTLKEFQLQDPFITQINSELIFGGVKIIKDREAQNIISWKTKFYRGSSINELKLFAEGPEGMKDIRLIELPDKRIGVFTRPQGEIGGRGTIGFTIINNLNELNKEIINNAALLDNQFLKEEWGGVNEVHVLKNDQLGVLGHIASFDQDGNRHYYPITFAFDYKDKKSSDVKIIAKRSELPEGPAKRDDLKDVLFSGGIIRKNYNKAELYLGVSDAEAYKLEIADPFIEYENSNLF</sequence>
<proteinExistence type="predicted"/>
<dbReference type="PANTHER" id="PTHR37036">
    <property type="match status" value="1"/>
</dbReference>
<dbReference type="AlphaFoldDB" id="A0A4R7YXF9"/>
<accession>A0A4R7YXF9</accession>
<comment type="caution">
    <text evidence="1">The sequence shown here is derived from an EMBL/GenBank/DDBJ whole genome shotgun (WGS) entry which is preliminary data.</text>
</comment>
<gene>
    <name evidence="1" type="ORF">C8C77_12536</name>
</gene>
<name>A0A4R7YXF9_9FIRM</name>
<dbReference type="EMBL" id="SODA01000025">
    <property type="protein sequence ID" value="TDW00796.1"/>
    <property type="molecule type" value="Genomic_DNA"/>
</dbReference>